<evidence type="ECO:0008006" key="3">
    <source>
        <dbReference type="Google" id="ProtNLM"/>
    </source>
</evidence>
<dbReference type="Gene3D" id="3.40.390.10">
    <property type="entry name" value="Collagenase (Catalytic Domain)"/>
    <property type="match status" value="1"/>
</dbReference>
<reference evidence="1 2" key="1">
    <citation type="submission" date="2012-09" db="EMBL/GenBank/DDBJ databases">
        <title>Genome Sequence of alkane-degrading Bacterium Alcanivorax venustensis ISO4.</title>
        <authorList>
            <person name="Lai Q."/>
            <person name="Shao Z."/>
        </authorList>
    </citation>
    <scope>NUCLEOTIDE SEQUENCE [LARGE SCALE GENOMIC DNA]</scope>
    <source>
        <strain evidence="1 2">ISO4</strain>
    </source>
</reference>
<dbReference type="PANTHER" id="PTHR30164:SF2">
    <property type="entry name" value="PROTEIN MTFA"/>
    <property type="match status" value="1"/>
</dbReference>
<sequence>MEDRKLARLPVTRAQWENAIAGWPVAARYQGADRERLFDLTRRFLVRKEFAAGGEFTVTDDMQLLIATMAVVPVFGLGLDWYDGWYTLIVYEDTFVTPDNEMDEFGIVHDAGRELAGEAWLQGPVILSWGDVLESGGEDGYNVVLHELAHKLDMRREGPNGAPPLHAGMDPQRWHDVFTEAWQALERAEQGGEPFIDPYALEDPGEFFAVATESFFESPAHLRQVLPALYEQLSLFYRQDPAA</sequence>
<dbReference type="EMBL" id="ARXR01000019">
    <property type="protein sequence ID" value="MBF5053660.1"/>
    <property type="molecule type" value="Genomic_DNA"/>
</dbReference>
<accession>A0ABS0AHP7</accession>
<name>A0ABS0AHP7_9GAMM</name>
<evidence type="ECO:0000313" key="1">
    <source>
        <dbReference type="EMBL" id="MBF5053660.1"/>
    </source>
</evidence>
<dbReference type="InterPro" id="IPR010384">
    <property type="entry name" value="MtfA_fam"/>
</dbReference>
<evidence type="ECO:0000313" key="2">
    <source>
        <dbReference type="Proteomes" id="UP000644441"/>
    </source>
</evidence>
<dbReference type="Pfam" id="PF06167">
    <property type="entry name" value="Peptidase_M90"/>
    <property type="match status" value="1"/>
</dbReference>
<protein>
    <recommendedName>
        <fullName evidence="3">Zn-dependent hydrolase</fullName>
    </recommendedName>
</protein>
<dbReference type="PANTHER" id="PTHR30164">
    <property type="entry name" value="MTFA PEPTIDASE"/>
    <property type="match status" value="1"/>
</dbReference>
<keyword evidence="2" id="KW-1185">Reference proteome</keyword>
<dbReference type="Gene3D" id="1.10.472.150">
    <property type="entry name" value="Glucose-regulated metallo-peptidase M90, N-terminal domain"/>
    <property type="match status" value="1"/>
</dbReference>
<dbReference type="Proteomes" id="UP000644441">
    <property type="component" value="Unassembled WGS sequence"/>
</dbReference>
<dbReference type="CDD" id="cd20169">
    <property type="entry name" value="Peptidase_M90_mtfA"/>
    <property type="match status" value="1"/>
</dbReference>
<gene>
    <name evidence="1" type="ORF">ISO4_02262</name>
</gene>
<comment type="caution">
    <text evidence="1">The sequence shown here is derived from an EMBL/GenBank/DDBJ whole genome shotgun (WGS) entry which is preliminary data.</text>
</comment>
<dbReference type="RefSeq" id="WP_267254092.1">
    <property type="nucleotide sequence ID" value="NZ_ARXR01000019.1"/>
</dbReference>
<dbReference type="SUPFAM" id="SSF55486">
    <property type="entry name" value="Metalloproteases ('zincins'), catalytic domain"/>
    <property type="match status" value="1"/>
</dbReference>
<dbReference type="InterPro" id="IPR042252">
    <property type="entry name" value="MtfA_N"/>
</dbReference>
<proteinExistence type="predicted"/>
<organism evidence="1 2">
    <name type="scientific">Alloalcanivorax venustensis ISO4</name>
    <dbReference type="NCBI Taxonomy" id="1177184"/>
    <lineage>
        <taxon>Bacteria</taxon>
        <taxon>Pseudomonadati</taxon>
        <taxon>Pseudomonadota</taxon>
        <taxon>Gammaproteobacteria</taxon>
        <taxon>Oceanospirillales</taxon>
        <taxon>Alcanivoracaceae</taxon>
        <taxon>Alloalcanivorax</taxon>
    </lineage>
</organism>
<dbReference type="InterPro" id="IPR024079">
    <property type="entry name" value="MetalloPept_cat_dom_sf"/>
</dbReference>